<dbReference type="InterPro" id="IPR010099">
    <property type="entry name" value="SDR39U1"/>
</dbReference>
<dbReference type="PANTHER" id="PTHR11092:SF0">
    <property type="entry name" value="EPIMERASE FAMILY PROTEIN SDR39U1"/>
    <property type="match status" value="1"/>
</dbReference>
<reference evidence="4 5" key="1">
    <citation type="submission" date="2016-10" db="EMBL/GenBank/DDBJ databases">
        <authorList>
            <person name="de Groot N.N."/>
        </authorList>
    </citation>
    <scope>NUCLEOTIDE SEQUENCE [LARGE SCALE GENOMIC DNA]</scope>
    <source>
        <strain evidence="4 5">CGMCC 1.10228</strain>
    </source>
</reference>
<gene>
    <name evidence="4" type="ORF">SAMN04488136_12351</name>
</gene>
<dbReference type="RefSeq" id="WP_093276696.1">
    <property type="nucleotide sequence ID" value="NZ_FNDD01000023.1"/>
</dbReference>
<feature type="domain" description="NAD-dependent epimerase/dehydratase" evidence="2">
    <location>
        <begin position="3"/>
        <end position="226"/>
    </location>
</feature>
<comment type="similarity">
    <text evidence="1">Belongs to the NAD(P)-dependent epimerase/dehydratase family. SDR39U1 subfamily.</text>
</comment>
<evidence type="ECO:0008006" key="6">
    <source>
        <dbReference type="Google" id="ProtNLM"/>
    </source>
</evidence>
<dbReference type="Pfam" id="PF01370">
    <property type="entry name" value="Epimerase"/>
    <property type="match status" value="1"/>
</dbReference>
<dbReference type="Gene3D" id="3.40.50.720">
    <property type="entry name" value="NAD(P)-binding Rossmann-like Domain"/>
    <property type="match status" value="1"/>
</dbReference>
<dbReference type="NCBIfam" id="TIGR01777">
    <property type="entry name" value="yfcH"/>
    <property type="match status" value="1"/>
</dbReference>
<proteinExistence type="inferred from homology"/>
<dbReference type="OrthoDB" id="9801773at2"/>
<dbReference type="SUPFAM" id="SSF51735">
    <property type="entry name" value="NAD(P)-binding Rossmann-fold domains"/>
    <property type="match status" value="1"/>
</dbReference>
<dbReference type="AlphaFoldDB" id="A0A1G8E824"/>
<evidence type="ECO:0000313" key="4">
    <source>
        <dbReference type="EMBL" id="SDH66054.1"/>
    </source>
</evidence>
<name>A0A1G8E824_9VIBR</name>
<dbReference type="InterPro" id="IPR013549">
    <property type="entry name" value="DUF1731"/>
</dbReference>
<evidence type="ECO:0000256" key="1">
    <source>
        <dbReference type="ARBA" id="ARBA00009353"/>
    </source>
</evidence>
<dbReference type="Pfam" id="PF08338">
    <property type="entry name" value="DUF1731"/>
    <property type="match status" value="1"/>
</dbReference>
<evidence type="ECO:0000313" key="5">
    <source>
        <dbReference type="Proteomes" id="UP000198854"/>
    </source>
</evidence>
<dbReference type="EMBL" id="FNDD01000023">
    <property type="protein sequence ID" value="SDH66054.1"/>
    <property type="molecule type" value="Genomic_DNA"/>
</dbReference>
<evidence type="ECO:0000259" key="2">
    <source>
        <dbReference type="Pfam" id="PF01370"/>
    </source>
</evidence>
<sequence>MQILITGATGFIGKELLKLLASHQLVVLSRDPEAAKNKLAHLDHGHIRYLNQLEELSNLNDFDAVINLAGEPIADKRWRSEQKKRICYSRWVTTEKLVALCGASRQPPSVFISGSAVGYYGDQQQSEFDESLQVTLNTFPHQVCAQWENIALGAQSEQTRVCLLRTGVVLAPQGGALKKMLLPYRLGLGGPIGAGNQYMAWIHMQDMVQAIVYLLENPSAQGAFNLCAPHPVTNREFSQTLAQTLHRPHLLFTPEWVLRLLMGESSMLLFDSACAKPKKLTELGFQFTYSRIQPALKHLLQHNSGK</sequence>
<dbReference type="STRING" id="861298.SAMN04488136_12351"/>
<dbReference type="PANTHER" id="PTHR11092">
    <property type="entry name" value="SUGAR NUCLEOTIDE EPIMERASE RELATED"/>
    <property type="match status" value="1"/>
</dbReference>
<dbReference type="InterPro" id="IPR036291">
    <property type="entry name" value="NAD(P)-bd_dom_sf"/>
</dbReference>
<organism evidence="4 5">
    <name type="scientific">Vibrio xiamenensis</name>
    <dbReference type="NCBI Taxonomy" id="861298"/>
    <lineage>
        <taxon>Bacteria</taxon>
        <taxon>Pseudomonadati</taxon>
        <taxon>Pseudomonadota</taxon>
        <taxon>Gammaproteobacteria</taxon>
        <taxon>Vibrionales</taxon>
        <taxon>Vibrionaceae</taxon>
        <taxon>Vibrio</taxon>
    </lineage>
</organism>
<dbReference type="Proteomes" id="UP000198854">
    <property type="component" value="Unassembled WGS sequence"/>
</dbReference>
<evidence type="ECO:0000259" key="3">
    <source>
        <dbReference type="Pfam" id="PF08338"/>
    </source>
</evidence>
<dbReference type="InterPro" id="IPR001509">
    <property type="entry name" value="Epimerase_deHydtase"/>
</dbReference>
<protein>
    <recommendedName>
        <fullName evidence="6">TIGR01777 family protein</fullName>
    </recommendedName>
</protein>
<dbReference type="CDD" id="cd05242">
    <property type="entry name" value="SDR_a8"/>
    <property type="match status" value="1"/>
</dbReference>
<keyword evidence="5" id="KW-1185">Reference proteome</keyword>
<feature type="domain" description="DUF1731" evidence="3">
    <location>
        <begin position="253"/>
        <end position="299"/>
    </location>
</feature>
<accession>A0A1G8E824</accession>